<accession>A0A6N3DY71</accession>
<organism evidence="10">
    <name type="scientific">Paraprevotella clara</name>
    <dbReference type="NCBI Taxonomy" id="454154"/>
    <lineage>
        <taxon>Bacteria</taxon>
        <taxon>Pseudomonadati</taxon>
        <taxon>Bacteroidota</taxon>
        <taxon>Bacteroidia</taxon>
        <taxon>Bacteroidales</taxon>
        <taxon>Prevotellaceae</taxon>
        <taxon>Paraprevotella</taxon>
    </lineage>
</organism>
<sequence length="307" mass="35190">MKTGDYIYKSIFALSLFCVATVLAIGIHYGWRAFVADTFIVPSDSMQPTLMPGDKVKVDKLIFGARIYKSLDFTDGKLECWRTRGRRGLRPNDIIVFNYPINDGKIGFKINYVYVKRCVALPGDTISFVHSRPVNNNYHGTIGVPDMQQQLESVPDDQLPWGVMWPILTGDPRLGWSAKNMGPLYVPRCGDIIRMDDWRKADIYRPAIEFETRKPLTWDGKRNVCLSGEKPLPYYRFQKNYYFVCGDHAANSRDSRYWGFVPEEYIVGVVSEVVESIDRTTGRERKERAGLNLLYPQSTQTDENEAV</sequence>
<dbReference type="NCBIfam" id="TIGR02227">
    <property type="entry name" value="sigpep_I_bact"/>
    <property type="match status" value="1"/>
</dbReference>
<dbReference type="InterPro" id="IPR019533">
    <property type="entry name" value="Peptidase_S26"/>
</dbReference>
<dbReference type="PROSITE" id="PS00501">
    <property type="entry name" value="SPASE_I_1"/>
    <property type="match status" value="1"/>
</dbReference>
<dbReference type="Gene3D" id="2.10.109.10">
    <property type="entry name" value="Umud Fragment, subunit A"/>
    <property type="match status" value="1"/>
</dbReference>
<dbReference type="EMBL" id="CACRUT010000015">
    <property type="protein sequence ID" value="VYU33860.1"/>
    <property type="molecule type" value="Genomic_DNA"/>
</dbReference>
<dbReference type="GO" id="GO:0004252">
    <property type="term" value="F:serine-type endopeptidase activity"/>
    <property type="evidence" value="ECO:0007669"/>
    <property type="project" value="InterPro"/>
</dbReference>
<feature type="active site" evidence="7">
    <location>
        <position position="45"/>
    </location>
</feature>
<comment type="catalytic activity">
    <reaction evidence="1 8">
        <text>Cleavage of hydrophobic, N-terminal signal or leader sequences from secreted and periplasmic proteins.</text>
        <dbReference type="EC" id="3.4.21.89"/>
    </reaction>
</comment>
<dbReference type="AlphaFoldDB" id="A0A6N3DY71"/>
<evidence type="ECO:0000259" key="9">
    <source>
        <dbReference type="Pfam" id="PF10502"/>
    </source>
</evidence>
<dbReference type="CDD" id="cd06530">
    <property type="entry name" value="S26_SPase_I"/>
    <property type="match status" value="2"/>
</dbReference>
<evidence type="ECO:0000256" key="4">
    <source>
        <dbReference type="ARBA" id="ARBA00019232"/>
    </source>
</evidence>
<evidence type="ECO:0000256" key="2">
    <source>
        <dbReference type="ARBA" id="ARBA00009370"/>
    </source>
</evidence>
<keyword evidence="8" id="KW-0812">Transmembrane</keyword>
<dbReference type="EC" id="3.4.21.89" evidence="3 8"/>
<evidence type="ECO:0000256" key="5">
    <source>
        <dbReference type="ARBA" id="ARBA00022670"/>
    </source>
</evidence>
<feature type="domain" description="Peptidase S26" evidence="9">
    <location>
        <begin position="18"/>
        <end position="130"/>
    </location>
</feature>
<feature type="active site" evidence="7">
    <location>
        <position position="116"/>
    </location>
</feature>
<keyword evidence="8" id="KW-0472">Membrane</keyword>
<dbReference type="SUPFAM" id="SSF51306">
    <property type="entry name" value="LexA/Signal peptidase"/>
    <property type="match status" value="1"/>
</dbReference>
<protein>
    <recommendedName>
        <fullName evidence="4 8">Signal peptidase I</fullName>
        <ecNumber evidence="3 8">3.4.21.89</ecNumber>
    </recommendedName>
</protein>
<dbReference type="PRINTS" id="PR00727">
    <property type="entry name" value="LEADERPTASE"/>
</dbReference>
<evidence type="ECO:0000313" key="10">
    <source>
        <dbReference type="EMBL" id="VYU33860.1"/>
    </source>
</evidence>
<dbReference type="Pfam" id="PF10502">
    <property type="entry name" value="Peptidase_S26"/>
    <property type="match status" value="2"/>
</dbReference>
<dbReference type="PANTHER" id="PTHR43390">
    <property type="entry name" value="SIGNAL PEPTIDASE I"/>
    <property type="match status" value="1"/>
</dbReference>
<keyword evidence="6 8" id="KW-0378">Hydrolase</keyword>
<dbReference type="InterPro" id="IPR036286">
    <property type="entry name" value="LexA/Signal_pep-like_sf"/>
</dbReference>
<gene>
    <name evidence="10" type="primary">lepB_4</name>
    <name evidence="10" type="ORF">PCLFYP37_02559</name>
</gene>
<dbReference type="InterPro" id="IPR019758">
    <property type="entry name" value="Pept_S26A_signal_pept_1_CS"/>
</dbReference>
<dbReference type="RefSeq" id="WP_412442037.1">
    <property type="nucleotide sequence ID" value="NZ_CACRUT010000015.1"/>
</dbReference>
<dbReference type="GO" id="GO:0006465">
    <property type="term" value="P:signal peptide processing"/>
    <property type="evidence" value="ECO:0007669"/>
    <property type="project" value="InterPro"/>
</dbReference>
<proteinExistence type="inferred from homology"/>
<comment type="similarity">
    <text evidence="2 8">Belongs to the peptidase S26 family.</text>
</comment>
<dbReference type="GO" id="GO:0016020">
    <property type="term" value="C:membrane"/>
    <property type="evidence" value="ECO:0007669"/>
    <property type="project" value="UniProtKB-SubCell"/>
</dbReference>
<evidence type="ECO:0000256" key="8">
    <source>
        <dbReference type="RuleBase" id="RU362042"/>
    </source>
</evidence>
<reference evidence="10" key="1">
    <citation type="submission" date="2019-11" db="EMBL/GenBank/DDBJ databases">
        <authorList>
            <person name="Feng L."/>
        </authorList>
    </citation>
    <scope>NUCLEOTIDE SEQUENCE</scope>
    <source>
        <strain evidence="10">PclaraLFYP37</strain>
    </source>
</reference>
<name>A0A6N3DY71_9BACT</name>
<comment type="subcellular location">
    <subcellularLocation>
        <location evidence="8">Membrane</location>
        <topology evidence="8">Single-pass type II membrane protein</topology>
    </subcellularLocation>
</comment>
<dbReference type="PANTHER" id="PTHR43390:SF1">
    <property type="entry name" value="CHLOROPLAST PROCESSING PEPTIDASE"/>
    <property type="match status" value="1"/>
</dbReference>
<dbReference type="PROSITE" id="PS00761">
    <property type="entry name" value="SPASE_I_3"/>
    <property type="match status" value="1"/>
</dbReference>
<evidence type="ECO:0000256" key="6">
    <source>
        <dbReference type="ARBA" id="ARBA00022801"/>
    </source>
</evidence>
<keyword evidence="5 8" id="KW-0645">Protease</keyword>
<dbReference type="GO" id="GO:0009003">
    <property type="term" value="F:signal peptidase activity"/>
    <property type="evidence" value="ECO:0007669"/>
    <property type="project" value="UniProtKB-EC"/>
</dbReference>
<evidence type="ECO:0000256" key="1">
    <source>
        <dbReference type="ARBA" id="ARBA00000677"/>
    </source>
</evidence>
<feature type="transmembrane region" description="Helical" evidence="8">
    <location>
        <begin position="12"/>
        <end position="31"/>
    </location>
</feature>
<dbReference type="InterPro" id="IPR000223">
    <property type="entry name" value="Pept_S26A_signal_pept_1"/>
</dbReference>
<evidence type="ECO:0000256" key="7">
    <source>
        <dbReference type="PIRSR" id="PIRSR600223-1"/>
    </source>
</evidence>
<dbReference type="InterPro" id="IPR019756">
    <property type="entry name" value="Pept_S26A_signal_pept_1_Ser-AS"/>
</dbReference>
<keyword evidence="8" id="KW-1133">Transmembrane helix</keyword>
<evidence type="ECO:0000256" key="3">
    <source>
        <dbReference type="ARBA" id="ARBA00013208"/>
    </source>
</evidence>
<feature type="domain" description="Peptidase S26" evidence="9">
    <location>
        <begin position="237"/>
        <end position="272"/>
    </location>
</feature>